<protein>
    <submittedName>
        <fullName evidence="3">DUF1206 domain-containing protein</fullName>
    </submittedName>
</protein>
<gene>
    <name evidence="3" type="ORF">ACFOZ5_19320</name>
</gene>
<feature type="transmembrane region" description="Helical" evidence="1">
    <location>
        <begin position="204"/>
        <end position="229"/>
    </location>
</feature>
<evidence type="ECO:0000313" key="4">
    <source>
        <dbReference type="Proteomes" id="UP001595798"/>
    </source>
</evidence>
<organism evidence="3 4">
    <name type="scientific">Marinobacter lacisalsi</name>
    <dbReference type="NCBI Taxonomy" id="475979"/>
    <lineage>
        <taxon>Bacteria</taxon>
        <taxon>Pseudomonadati</taxon>
        <taxon>Pseudomonadota</taxon>
        <taxon>Gammaproteobacteria</taxon>
        <taxon>Pseudomonadales</taxon>
        <taxon>Marinobacteraceae</taxon>
        <taxon>Marinobacter</taxon>
    </lineage>
</organism>
<evidence type="ECO:0000259" key="2">
    <source>
        <dbReference type="Pfam" id="PF06724"/>
    </source>
</evidence>
<feature type="transmembrane region" description="Helical" evidence="1">
    <location>
        <begin position="40"/>
        <end position="58"/>
    </location>
</feature>
<feature type="transmembrane region" description="Helical" evidence="1">
    <location>
        <begin position="117"/>
        <end position="139"/>
    </location>
</feature>
<keyword evidence="1" id="KW-1133">Transmembrane helix</keyword>
<proteinExistence type="predicted"/>
<feature type="domain" description="DUF1206" evidence="2">
    <location>
        <begin position="33"/>
        <end position="100"/>
    </location>
</feature>
<feature type="domain" description="DUF1206" evidence="2">
    <location>
        <begin position="207"/>
        <end position="276"/>
    </location>
</feature>
<dbReference type="InterPro" id="IPR009597">
    <property type="entry name" value="DUF1206"/>
</dbReference>
<dbReference type="RefSeq" id="WP_379890466.1">
    <property type="nucleotide sequence ID" value="NZ_JBHSDI010000064.1"/>
</dbReference>
<feature type="transmembrane region" description="Helical" evidence="1">
    <location>
        <begin position="249"/>
        <end position="275"/>
    </location>
</feature>
<reference evidence="4" key="1">
    <citation type="journal article" date="2019" name="Int. J. Syst. Evol. Microbiol.">
        <title>The Global Catalogue of Microorganisms (GCM) 10K type strain sequencing project: providing services to taxonomists for standard genome sequencing and annotation.</title>
        <authorList>
            <consortium name="The Broad Institute Genomics Platform"/>
            <consortium name="The Broad Institute Genome Sequencing Center for Infectious Disease"/>
            <person name="Wu L."/>
            <person name="Ma J."/>
        </authorList>
    </citation>
    <scope>NUCLEOTIDE SEQUENCE [LARGE SCALE GENOMIC DNA]</scope>
    <source>
        <strain evidence="4">CECT 7297</strain>
    </source>
</reference>
<name>A0ABV8QLI4_9GAMM</name>
<keyword evidence="1" id="KW-0472">Membrane</keyword>
<evidence type="ECO:0000313" key="3">
    <source>
        <dbReference type="EMBL" id="MFC4261177.1"/>
    </source>
</evidence>
<feature type="transmembrane region" description="Helical" evidence="1">
    <location>
        <begin position="78"/>
        <end position="96"/>
    </location>
</feature>
<feature type="domain" description="DUF1206" evidence="2">
    <location>
        <begin position="117"/>
        <end position="184"/>
    </location>
</feature>
<accession>A0ABV8QLI4</accession>
<feature type="transmembrane region" description="Helical" evidence="1">
    <location>
        <begin position="159"/>
        <end position="183"/>
    </location>
</feature>
<dbReference type="Pfam" id="PF06724">
    <property type="entry name" value="DUF1206"/>
    <property type="match status" value="3"/>
</dbReference>
<keyword evidence="4" id="KW-1185">Reference proteome</keyword>
<comment type="caution">
    <text evidence="3">The sequence shown here is derived from an EMBL/GenBank/DDBJ whole genome shotgun (WGS) entry which is preliminary data.</text>
</comment>
<evidence type="ECO:0000256" key="1">
    <source>
        <dbReference type="SAM" id="Phobius"/>
    </source>
</evidence>
<keyword evidence="1" id="KW-0812">Transmembrane</keyword>
<dbReference type="EMBL" id="JBHSDI010000064">
    <property type="protein sequence ID" value="MFC4261177.1"/>
    <property type="molecule type" value="Genomic_DNA"/>
</dbReference>
<dbReference type="Proteomes" id="UP001595798">
    <property type="component" value="Unassembled WGS sequence"/>
</dbReference>
<sequence length="284" mass="30440">MPDRHPLRDKEITINQRTPPTPYRDALKLYARFGYASRGIVYLLVGGLATLAVLDQGGETTDSKGALQRLLLAPAGDILLVIIAVGLVGHSLWRCLQAILDADAHGIGPKGLVIRSGLLASAVTHTLLAIFALSLVFTLGQSGGGGGQGLASWLMKQPFGQWLVGIAGVMFIGAGIAHIVKAVKGGFDRHLDMAERTKRWAYPICRFGLSTRGVVFLIVGGLFILAAWHSAPDRAGGMSEVFSLLSHQIFGRWLLGIMATGLFAFGLYSLLLSAYRRIDPNPKD</sequence>